<dbReference type="GO" id="GO:0000055">
    <property type="term" value="P:ribosomal large subunit export from nucleus"/>
    <property type="evidence" value="ECO:0000318"/>
    <property type="project" value="GO_Central"/>
</dbReference>
<keyword evidence="13" id="KW-1185">Reference proteome</keyword>
<dbReference type="Ensembl" id="ENSCINT00000004344.3">
    <property type="protein sequence ID" value="ENSCINP00000004344.3"/>
    <property type="gene ID" value="ENSCING00000002129.3"/>
</dbReference>
<proteinExistence type="inferred from homology"/>
<dbReference type="FunCoup" id="F6WRF3">
    <property type="interactions" value="656"/>
</dbReference>
<evidence type="ECO:0000256" key="3">
    <source>
        <dbReference type="ARBA" id="ARBA00017035"/>
    </source>
</evidence>
<dbReference type="STRING" id="7719.ENSCINP00000004344"/>
<sequence>MNVIGISDLVPTQTQGKILCCECGTEIEPNPSNMCVDCLRCKVDITDGIPKHGNLLQCKNCVRYLSPPVAWIPAQPESRELLAICLKRIKSALQRVRLVDASFIWTEPHSKRVKVKITVQKEVEGGTFLEQTFVVEYVIHNHMCPDCHRVEAKDYWNSSVQVRQKAGHKKTFYYLEQVILKHKMHQNTTKISQKPNGLDFYYSSKQDARKFTDFLMSVLPCKYQSSQKLVSHDTHSNTFNYKTSFSVELPPVCKDDIVCLPKKLSQQLGNLGQLLICVRVTNCIHLIDFSSLQIAEVSGSLYWRHPFQAICTPKSLIEFTIMEIEIVKQRHFKSGQGLVSNKHVLADCWVIKSSELGMHDEYIHVRTHLGHLLKPGDAALGLDLKNSNVNNDDLDKMKGMPDVILVRKVFADRQRRRRRRNWKLQRIGERGSSVDGEEGYTEFLEDLEEDKEFRKNIDIYIGREDGDVPSSADETEFPSVSLQEMLQDLSIKDDVEMDGES</sequence>
<evidence type="ECO:0000256" key="4">
    <source>
        <dbReference type="ARBA" id="ARBA00022448"/>
    </source>
</evidence>
<evidence type="ECO:0000259" key="10">
    <source>
        <dbReference type="Pfam" id="PF21192"/>
    </source>
</evidence>
<evidence type="ECO:0000256" key="6">
    <source>
        <dbReference type="ARBA" id="ARBA00022927"/>
    </source>
</evidence>
<dbReference type="EMBL" id="EAAA01002776">
    <property type="status" value="NOT_ANNOTATED_CDS"/>
    <property type="molecule type" value="Genomic_DNA"/>
</dbReference>
<dbReference type="GO" id="GO:0015031">
    <property type="term" value="P:protein transport"/>
    <property type="evidence" value="ECO:0007669"/>
    <property type="project" value="UniProtKB-KW"/>
</dbReference>
<comment type="similarity">
    <text evidence="2 8">Belongs to the NMD3 family.</text>
</comment>
<evidence type="ECO:0000313" key="13">
    <source>
        <dbReference type="Proteomes" id="UP000008144"/>
    </source>
</evidence>
<keyword evidence="7 8" id="KW-0539">Nucleus</keyword>
<evidence type="ECO:0000256" key="1">
    <source>
        <dbReference type="ARBA" id="ARBA00002269"/>
    </source>
</evidence>
<dbReference type="OMA" id="VILVRKH"/>
<dbReference type="Proteomes" id="UP000008144">
    <property type="component" value="Chromosome 8"/>
</dbReference>
<dbReference type="InterPro" id="IPR048898">
    <property type="entry name" value="OB_NMD3"/>
</dbReference>
<protein>
    <recommendedName>
        <fullName evidence="3 8">60S ribosomal export protein NMD3</fullName>
    </recommendedName>
</protein>
<dbReference type="InterPro" id="IPR039768">
    <property type="entry name" value="Nmd3"/>
</dbReference>
<dbReference type="PANTHER" id="PTHR12746:SF2">
    <property type="entry name" value="60S RIBOSOMAL EXPORT PROTEIN NMD3"/>
    <property type="match status" value="1"/>
</dbReference>
<reference evidence="12" key="2">
    <citation type="journal article" date="2008" name="Genome Biol.">
        <title>Improved genome assembly and evidence-based global gene model set for the chordate Ciona intestinalis: new insight into intron and operon populations.</title>
        <authorList>
            <person name="Satou Y."/>
            <person name="Mineta K."/>
            <person name="Ogasawara M."/>
            <person name="Sasakura Y."/>
            <person name="Shoguchi E."/>
            <person name="Ueno K."/>
            <person name="Yamada L."/>
            <person name="Matsumoto J."/>
            <person name="Wasserscheid J."/>
            <person name="Dewar K."/>
            <person name="Wiley G.B."/>
            <person name="Macmil S.L."/>
            <person name="Roe B.A."/>
            <person name="Zeller R.W."/>
            <person name="Hastings K.E."/>
            <person name="Lemaire P."/>
            <person name="Lindquist E."/>
            <person name="Endo T."/>
            <person name="Hotta K."/>
            <person name="Inaba K."/>
        </authorList>
    </citation>
    <scope>NUCLEOTIDE SEQUENCE [LARGE SCALE GENOMIC DNA]</scope>
    <source>
        <strain evidence="12">wild type</strain>
    </source>
</reference>
<keyword evidence="6 8" id="KW-0653">Protein transport</keyword>
<feature type="domain" description="60S ribosomal export protein NMD3 OB-fold" evidence="10">
    <location>
        <begin position="316"/>
        <end position="408"/>
    </location>
</feature>
<name>F6WRF3_CIOIN</name>
<reference evidence="13" key="1">
    <citation type="journal article" date="2002" name="Science">
        <title>The draft genome of Ciona intestinalis: insights into chordate and vertebrate origins.</title>
        <authorList>
            <person name="Dehal P."/>
            <person name="Satou Y."/>
            <person name="Campbell R.K."/>
            <person name="Chapman J."/>
            <person name="Degnan B."/>
            <person name="De Tomaso A."/>
            <person name="Davidson B."/>
            <person name="Di Gregorio A."/>
            <person name="Gelpke M."/>
            <person name="Goodstein D.M."/>
            <person name="Harafuji N."/>
            <person name="Hastings K.E."/>
            <person name="Ho I."/>
            <person name="Hotta K."/>
            <person name="Huang W."/>
            <person name="Kawashima T."/>
            <person name="Lemaire P."/>
            <person name="Martinez D."/>
            <person name="Meinertzhagen I.A."/>
            <person name="Necula S."/>
            <person name="Nonaka M."/>
            <person name="Putnam N."/>
            <person name="Rash S."/>
            <person name="Saiga H."/>
            <person name="Satake M."/>
            <person name="Terry A."/>
            <person name="Yamada L."/>
            <person name="Wang H.G."/>
            <person name="Awazu S."/>
            <person name="Azumi K."/>
            <person name="Boore J."/>
            <person name="Branno M."/>
            <person name="Chin-Bow S."/>
            <person name="DeSantis R."/>
            <person name="Doyle S."/>
            <person name="Francino P."/>
            <person name="Keys D.N."/>
            <person name="Haga S."/>
            <person name="Hayashi H."/>
            <person name="Hino K."/>
            <person name="Imai K.S."/>
            <person name="Inaba K."/>
            <person name="Kano S."/>
            <person name="Kobayashi K."/>
            <person name="Kobayashi M."/>
            <person name="Lee B.I."/>
            <person name="Makabe K.W."/>
            <person name="Manohar C."/>
            <person name="Matassi G."/>
            <person name="Medina M."/>
            <person name="Mochizuki Y."/>
            <person name="Mount S."/>
            <person name="Morishita T."/>
            <person name="Miura S."/>
            <person name="Nakayama A."/>
            <person name="Nishizaka S."/>
            <person name="Nomoto H."/>
            <person name="Ohta F."/>
            <person name="Oishi K."/>
            <person name="Rigoutsos I."/>
            <person name="Sano M."/>
            <person name="Sasaki A."/>
            <person name="Sasakura Y."/>
            <person name="Shoguchi E."/>
            <person name="Shin-i T."/>
            <person name="Spagnuolo A."/>
            <person name="Stainier D."/>
            <person name="Suzuki M.M."/>
            <person name="Tassy O."/>
            <person name="Takatori N."/>
            <person name="Tokuoka M."/>
            <person name="Yagi K."/>
            <person name="Yoshizaki F."/>
            <person name="Wada S."/>
            <person name="Zhang C."/>
            <person name="Hyatt P.D."/>
            <person name="Larimer F."/>
            <person name="Detter C."/>
            <person name="Doggett N."/>
            <person name="Glavina T."/>
            <person name="Hawkins T."/>
            <person name="Richardson P."/>
            <person name="Lucas S."/>
            <person name="Kohara Y."/>
            <person name="Levine M."/>
            <person name="Satoh N."/>
            <person name="Rokhsar D.S."/>
        </authorList>
    </citation>
    <scope>NUCLEOTIDE SEQUENCE [LARGE SCALE GENOMIC DNA]</scope>
</reference>
<keyword evidence="4 8" id="KW-0813">Transport</keyword>
<dbReference type="Pfam" id="PF21193">
    <property type="entry name" value="NMD_SH3"/>
    <property type="match status" value="1"/>
</dbReference>
<evidence type="ECO:0000259" key="9">
    <source>
        <dbReference type="Pfam" id="PF04981"/>
    </source>
</evidence>
<accession>F6WRF3</accession>
<evidence type="ECO:0000256" key="7">
    <source>
        <dbReference type="ARBA" id="ARBA00023242"/>
    </source>
</evidence>
<evidence type="ECO:0000256" key="5">
    <source>
        <dbReference type="ARBA" id="ARBA00022490"/>
    </source>
</evidence>
<dbReference type="InterPro" id="IPR007064">
    <property type="entry name" value="Nmd3_N"/>
</dbReference>
<dbReference type="HOGENOM" id="CLU_027444_2_0_1"/>
<evidence type="ECO:0000256" key="8">
    <source>
        <dbReference type="RuleBase" id="RU364108"/>
    </source>
</evidence>
<keyword evidence="5 8" id="KW-0963">Cytoplasm</keyword>
<dbReference type="Pfam" id="PF21192">
    <property type="entry name" value="OB_NMD3"/>
    <property type="match status" value="1"/>
</dbReference>
<evidence type="ECO:0000259" key="11">
    <source>
        <dbReference type="Pfam" id="PF21193"/>
    </source>
</evidence>
<comment type="function">
    <text evidence="1 8">Acts as an adapter for the XPO1/CRM1-mediated export of the 60S ribosomal subunit.</text>
</comment>
<dbReference type="PANTHER" id="PTHR12746">
    <property type="entry name" value="NONSENSE-MEDIATED MRNA DECAY PROTEIN 3"/>
    <property type="match status" value="1"/>
</dbReference>
<reference evidence="12" key="3">
    <citation type="submission" date="2025-08" db="UniProtKB">
        <authorList>
            <consortium name="Ensembl"/>
        </authorList>
    </citation>
    <scope>IDENTIFICATION</scope>
</reference>
<dbReference type="InterPro" id="IPR048899">
    <property type="entry name" value="NMD_SH3"/>
</dbReference>
<evidence type="ECO:0000313" key="12">
    <source>
        <dbReference type="Ensembl" id="ENSCINP00000004344.3"/>
    </source>
</evidence>
<dbReference type="GO" id="GO:0005634">
    <property type="term" value="C:nucleus"/>
    <property type="evidence" value="ECO:0000318"/>
    <property type="project" value="GO_Central"/>
</dbReference>
<feature type="domain" description="60S ribosomal export protein NMD3 SH3" evidence="11">
    <location>
        <begin position="252"/>
        <end position="299"/>
    </location>
</feature>
<reference evidence="12" key="4">
    <citation type="submission" date="2025-09" db="UniProtKB">
        <authorList>
            <consortium name="Ensembl"/>
        </authorList>
    </citation>
    <scope>IDENTIFICATION</scope>
</reference>
<comment type="subcellular location">
    <subcellularLocation>
        <location evidence="8">Cytoplasm</location>
    </subcellularLocation>
    <subcellularLocation>
        <location evidence="8">Nucleus</location>
    </subcellularLocation>
</comment>
<dbReference type="GeneTree" id="ENSGT00390000005104"/>
<feature type="domain" description="Nmd3 N-terminal" evidence="9">
    <location>
        <begin position="20"/>
        <end position="249"/>
    </location>
</feature>
<dbReference type="AlphaFoldDB" id="F6WRF3"/>
<dbReference type="GO" id="GO:0005737">
    <property type="term" value="C:cytoplasm"/>
    <property type="evidence" value="ECO:0000318"/>
    <property type="project" value="GO_Central"/>
</dbReference>
<evidence type="ECO:0000256" key="2">
    <source>
        <dbReference type="ARBA" id="ARBA00009794"/>
    </source>
</evidence>
<dbReference type="Pfam" id="PF04981">
    <property type="entry name" value="NMD3"/>
    <property type="match status" value="1"/>
</dbReference>
<dbReference type="GO" id="GO:0043023">
    <property type="term" value="F:ribosomal large subunit binding"/>
    <property type="evidence" value="ECO:0000318"/>
    <property type="project" value="GO_Central"/>
</dbReference>
<organism evidence="12 13">
    <name type="scientific">Ciona intestinalis</name>
    <name type="common">Transparent sea squirt</name>
    <name type="synonym">Ascidia intestinalis</name>
    <dbReference type="NCBI Taxonomy" id="7719"/>
    <lineage>
        <taxon>Eukaryota</taxon>
        <taxon>Metazoa</taxon>
        <taxon>Chordata</taxon>
        <taxon>Tunicata</taxon>
        <taxon>Ascidiacea</taxon>
        <taxon>Phlebobranchia</taxon>
        <taxon>Cionidae</taxon>
        <taxon>Ciona</taxon>
    </lineage>
</organism>
<dbReference type="InParanoid" id="F6WRF3"/>